<feature type="transmembrane region" description="Helical" evidence="2">
    <location>
        <begin position="61"/>
        <end position="79"/>
    </location>
</feature>
<organism evidence="4 5">
    <name type="scientific">Lacticaseibacillus paracasei</name>
    <name type="common">Lactobacillus paracasei</name>
    <dbReference type="NCBI Taxonomy" id="1597"/>
    <lineage>
        <taxon>Bacteria</taxon>
        <taxon>Bacillati</taxon>
        <taxon>Bacillota</taxon>
        <taxon>Bacilli</taxon>
        <taxon>Lactobacillales</taxon>
        <taxon>Lactobacillaceae</taxon>
        <taxon>Lacticaseibacillus</taxon>
    </lineage>
</organism>
<accession>A0A422M1D4</accession>
<dbReference type="InterPro" id="IPR052710">
    <property type="entry name" value="CAAX_protease"/>
</dbReference>
<keyword evidence="4" id="KW-0378">Hydrolase</keyword>
<evidence type="ECO:0000256" key="2">
    <source>
        <dbReference type="SAM" id="Phobius"/>
    </source>
</evidence>
<evidence type="ECO:0000313" key="4">
    <source>
        <dbReference type="EMBL" id="RND80568.1"/>
    </source>
</evidence>
<evidence type="ECO:0000313" key="5">
    <source>
        <dbReference type="Proteomes" id="UP000284716"/>
    </source>
</evidence>
<dbReference type="PANTHER" id="PTHR36435">
    <property type="entry name" value="SLR1288 PROTEIN"/>
    <property type="match status" value="1"/>
</dbReference>
<proteinExistence type="inferred from homology"/>
<protein>
    <submittedName>
        <fullName evidence="4">CAAX amino terminal protease self-immunity</fullName>
    </submittedName>
</protein>
<dbReference type="AlphaFoldDB" id="A0A422M1D4"/>
<sequence>MSEKAGFVNLDEGDGMKKKRQRLFTPGLRVLYIFILDELIEAFVFTPFLNFLQLDFWADIVLYKVLSLVIILGLNLLLLRQKIIFRTSFGWPSWQKFVFWDIVSCLVAWQIFTNRNFLDILQASVIGTIAAVPEEYLYRGVIFGGLLRAFYLANRGGTKRNFLYCMLLSSLAFSLAHWSNLPSQGAVATVGQMIQVSGMGMLLAALYVRYGTLLMPIFVHFMIDFLVTLIHGPYPSKLNGVSDETTLIIVSVIWAGIYVAISMWLLWHCHDKEGFMARLAGQAIK</sequence>
<dbReference type="Pfam" id="PF02517">
    <property type="entry name" value="Rce1-like"/>
    <property type="match status" value="1"/>
</dbReference>
<dbReference type="InterPro" id="IPR003675">
    <property type="entry name" value="Rce1/LyrA-like_dom"/>
</dbReference>
<dbReference type="EMBL" id="LKFS01000076">
    <property type="protein sequence ID" value="RND80568.1"/>
    <property type="molecule type" value="Genomic_DNA"/>
</dbReference>
<evidence type="ECO:0000259" key="3">
    <source>
        <dbReference type="Pfam" id="PF02517"/>
    </source>
</evidence>
<dbReference type="GO" id="GO:0006508">
    <property type="term" value="P:proteolysis"/>
    <property type="evidence" value="ECO:0007669"/>
    <property type="project" value="UniProtKB-KW"/>
</dbReference>
<dbReference type="PANTHER" id="PTHR36435:SF1">
    <property type="entry name" value="CAAX AMINO TERMINAL PROTEASE FAMILY PROTEIN"/>
    <property type="match status" value="1"/>
</dbReference>
<comment type="caution">
    <text evidence="4">The sequence shown here is derived from an EMBL/GenBank/DDBJ whole genome shotgun (WGS) entry which is preliminary data.</text>
</comment>
<gene>
    <name evidence="4" type="ORF">FAM18157_01852</name>
</gene>
<feature type="domain" description="CAAX prenyl protease 2/Lysostaphin resistance protein A-like" evidence="3">
    <location>
        <begin position="120"/>
        <end position="226"/>
    </location>
</feature>
<feature type="transmembrane region" description="Helical" evidence="2">
    <location>
        <begin position="246"/>
        <end position="267"/>
    </location>
</feature>
<name>A0A422M1D4_LACPA</name>
<feature type="transmembrane region" description="Helical" evidence="2">
    <location>
        <begin position="27"/>
        <end position="49"/>
    </location>
</feature>
<keyword evidence="2" id="KW-0812">Transmembrane</keyword>
<dbReference type="GO" id="GO:0004175">
    <property type="term" value="F:endopeptidase activity"/>
    <property type="evidence" value="ECO:0007669"/>
    <property type="project" value="UniProtKB-ARBA"/>
</dbReference>
<keyword evidence="4" id="KW-0645">Protease</keyword>
<keyword evidence="2" id="KW-0472">Membrane</keyword>
<keyword evidence="2" id="KW-1133">Transmembrane helix</keyword>
<feature type="transmembrane region" description="Helical" evidence="2">
    <location>
        <begin position="161"/>
        <end position="179"/>
    </location>
</feature>
<feature type="transmembrane region" description="Helical" evidence="2">
    <location>
        <begin position="185"/>
        <end position="206"/>
    </location>
</feature>
<comment type="similarity">
    <text evidence="1">Belongs to the UPF0177 family.</text>
</comment>
<feature type="transmembrane region" description="Helical" evidence="2">
    <location>
        <begin position="213"/>
        <end position="234"/>
    </location>
</feature>
<evidence type="ECO:0000256" key="1">
    <source>
        <dbReference type="ARBA" id="ARBA00009067"/>
    </source>
</evidence>
<reference evidence="4 5" key="1">
    <citation type="journal article" date="2018" name="Front. Microbiol.">
        <title>Conversion of Methionine to Cysteine in Lactobacillus paracasei Depends on the Highly Mobile cysK-ctl-cysE Gene Cluster.</title>
        <authorList>
            <person name="Wuthrich D."/>
            <person name="Irmler S."/>
            <person name="Berthoud H."/>
            <person name="Guggenbuhl B."/>
            <person name="Eugster E."/>
            <person name="Bruggmann R."/>
        </authorList>
    </citation>
    <scope>NUCLEOTIDE SEQUENCE [LARGE SCALE GENOMIC DNA]</scope>
    <source>
        <strain evidence="4 5">FAM18157</strain>
    </source>
</reference>
<dbReference type="Proteomes" id="UP000284716">
    <property type="component" value="Unassembled WGS sequence"/>
</dbReference>
<dbReference type="GO" id="GO:0080120">
    <property type="term" value="P:CAAX-box protein maturation"/>
    <property type="evidence" value="ECO:0007669"/>
    <property type="project" value="UniProtKB-ARBA"/>
</dbReference>